<name>A0ABU0RBM7_9MICO</name>
<organism evidence="1 2">
    <name type="scientific">Agromyces ramosus</name>
    <dbReference type="NCBI Taxonomy" id="33879"/>
    <lineage>
        <taxon>Bacteria</taxon>
        <taxon>Bacillati</taxon>
        <taxon>Actinomycetota</taxon>
        <taxon>Actinomycetes</taxon>
        <taxon>Micrococcales</taxon>
        <taxon>Microbacteriaceae</taxon>
        <taxon>Agromyces</taxon>
    </lineage>
</organism>
<comment type="caution">
    <text evidence="1">The sequence shown here is derived from an EMBL/GenBank/DDBJ whole genome shotgun (WGS) entry which is preliminary data.</text>
</comment>
<dbReference type="RefSeq" id="WP_307041670.1">
    <property type="nucleotide sequence ID" value="NZ_JAUSYY010000001.1"/>
</dbReference>
<evidence type="ECO:0008006" key="3">
    <source>
        <dbReference type="Google" id="ProtNLM"/>
    </source>
</evidence>
<protein>
    <recommendedName>
        <fullName evidence="3">Minor capsid protein</fullName>
    </recommendedName>
</protein>
<dbReference type="Proteomes" id="UP001239083">
    <property type="component" value="Unassembled WGS sequence"/>
</dbReference>
<gene>
    <name evidence="1" type="ORF">QFZ26_001984</name>
</gene>
<sequence>MSASELDEFYVHALTVETFQGTNGYGEDIFAAPVVLTPPTGCFIEPKRRLVRSSTGEQVVSETTVYTYPANAALFAPSSRVTINGTVSRVIVTAPFESGDLDLPDHVVINLT</sequence>
<evidence type="ECO:0000313" key="1">
    <source>
        <dbReference type="EMBL" id="MDQ0894429.1"/>
    </source>
</evidence>
<accession>A0ABU0RBM7</accession>
<dbReference type="EMBL" id="JAUSYY010000001">
    <property type="protein sequence ID" value="MDQ0894429.1"/>
    <property type="molecule type" value="Genomic_DNA"/>
</dbReference>
<reference evidence="1 2" key="1">
    <citation type="submission" date="2023-07" db="EMBL/GenBank/DDBJ databases">
        <title>Comparative genomics of wheat-associated soil bacteria to identify genetic determinants of phenazine resistance.</title>
        <authorList>
            <person name="Mouncey N."/>
        </authorList>
    </citation>
    <scope>NUCLEOTIDE SEQUENCE [LARGE SCALE GENOMIC DNA]</scope>
    <source>
        <strain evidence="1 2">V3I3</strain>
    </source>
</reference>
<evidence type="ECO:0000313" key="2">
    <source>
        <dbReference type="Proteomes" id="UP001239083"/>
    </source>
</evidence>
<proteinExistence type="predicted"/>
<keyword evidence="2" id="KW-1185">Reference proteome</keyword>